<keyword evidence="4" id="KW-1185">Reference proteome</keyword>
<feature type="coiled-coil region" evidence="1">
    <location>
        <begin position="289"/>
        <end position="316"/>
    </location>
</feature>
<feature type="signal peptide" evidence="2">
    <location>
        <begin position="1"/>
        <end position="19"/>
    </location>
</feature>
<keyword evidence="1" id="KW-0175">Coiled coil</keyword>
<gene>
    <name evidence="3" type="ORF">PQO05_06940</name>
</gene>
<evidence type="ECO:0000313" key="4">
    <source>
        <dbReference type="Proteomes" id="UP001216139"/>
    </source>
</evidence>
<proteinExistence type="predicted"/>
<sequence>MKILLPLILSLLTIQYTLAQNTFGSSGDAAINTVVPSGHYYYNALWMPNGNALMPENSASYSSINLTSNILRNSSNIWGFVNPNLPAWRVCIGSGSATDYFNVSRSASTTYLEKTLFKIDNSGKVGIGTDSPGATLDVSVESSTYTNVIKFGDITPGYLTSGASGIYFSNSSGNPVLVIQHAGNVGIGTSNPDPNSKLTVSGLIHATEILVDANVKIPDYVFDKGYELATLKDVKTYIDQNHHLPDIPSAAQVAKGGINLGEMNTKLLKKIEELTLYLIEKDKQIEALKTQQTEDSQSQQLQIDELKNQIKNISKAK</sequence>
<organism evidence="3 4">
    <name type="scientific">Mucilaginibacter jinjuensis</name>
    <dbReference type="NCBI Taxonomy" id="1176721"/>
    <lineage>
        <taxon>Bacteria</taxon>
        <taxon>Pseudomonadati</taxon>
        <taxon>Bacteroidota</taxon>
        <taxon>Sphingobacteriia</taxon>
        <taxon>Sphingobacteriales</taxon>
        <taxon>Sphingobacteriaceae</taxon>
        <taxon>Mucilaginibacter</taxon>
    </lineage>
</organism>
<dbReference type="EMBL" id="CP117167">
    <property type="protein sequence ID" value="WCT13670.1"/>
    <property type="molecule type" value="Genomic_DNA"/>
</dbReference>
<name>A0ABY7TAY6_9SPHI</name>
<evidence type="ECO:0000313" key="3">
    <source>
        <dbReference type="EMBL" id="WCT13670.1"/>
    </source>
</evidence>
<protein>
    <recommendedName>
        <fullName evidence="5">Endosialidase-like protein</fullName>
    </recommendedName>
</protein>
<keyword evidence="2" id="KW-0732">Signal</keyword>
<evidence type="ECO:0000256" key="1">
    <source>
        <dbReference type="SAM" id="Coils"/>
    </source>
</evidence>
<dbReference type="RefSeq" id="WP_273631976.1">
    <property type="nucleotide sequence ID" value="NZ_CP117167.1"/>
</dbReference>
<reference evidence="3 4" key="1">
    <citation type="submission" date="2023-02" db="EMBL/GenBank/DDBJ databases">
        <title>Genome sequence of Mucilaginibacter jinjuensis strain KACC 16571.</title>
        <authorList>
            <person name="Kim S."/>
            <person name="Heo J."/>
            <person name="Kwon S.-W."/>
        </authorList>
    </citation>
    <scope>NUCLEOTIDE SEQUENCE [LARGE SCALE GENOMIC DNA]</scope>
    <source>
        <strain evidence="3 4">KACC 16571</strain>
    </source>
</reference>
<dbReference type="Proteomes" id="UP001216139">
    <property type="component" value="Chromosome"/>
</dbReference>
<evidence type="ECO:0008006" key="5">
    <source>
        <dbReference type="Google" id="ProtNLM"/>
    </source>
</evidence>
<feature type="chain" id="PRO_5046801443" description="Endosialidase-like protein" evidence="2">
    <location>
        <begin position="20"/>
        <end position="317"/>
    </location>
</feature>
<accession>A0ABY7TAY6</accession>
<evidence type="ECO:0000256" key="2">
    <source>
        <dbReference type="SAM" id="SignalP"/>
    </source>
</evidence>